<evidence type="ECO:0000256" key="1">
    <source>
        <dbReference type="ARBA" id="ARBA00009437"/>
    </source>
</evidence>
<dbReference type="eggNOG" id="COG0583">
    <property type="taxonomic scope" value="Bacteria"/>
</dbReference>
<dbReference type="Pfam" id="PF00126">
    <property type="entry name" value="HTH_1"/>
    <property type="match status" value="1"/>
</dbReference>
<dbReference type="InterPro" id="IPR050950">
    <property type="entry name" value="HTH-type_LysR_regulators"/>
</dbReference>
<dbReference type="STRING" id="1993.SAMN04489713_114222"/>
<dbReference type="PROSITE" id="PS50931">
    <property type="entry name" value="HTH_LYSR"/>
    <property type="match status" value="1"/>
</dbReference>
<dbReference type="GeneID" id="99655306"/>
<accession>A0A1I5QQ78</accession>
<dbReference type="RefSeq" id="WP_075023432.1">
    <property type="nucleotide sequence ID" value="NZ_CP083237.1"/>
</dbReference>
<keyword evidence="3 6" id="KW-0238">DNA-binding</keyword>
<evidence type="ECO:0000313" key="7">
    <source>
        <dbReference type="Proteomes" id="UP000183413"/>
    </source>
</evidence>
<dbReference type="SUPFAM" id="SSF46785">
    <property type="entry name" value="Winged helix' DNA-binding domain"/>
    <property type="match status" value="1"/>
</dbReference>
<dbReference type="InterPro" id="IPR036388">
    <property type="entry name" value="WH-like_DNA-bd_sf"/>
</dbReference>
<name>A0A1I5QQ78_9ACTN</name>
<dbReference type="Pfam" id="PF03466">
    <property type="entry name" value="LysR_substrate"/>
    <property type="match status" value="1"/>
</dbReference>
<evidence type="ECO:0000313" key="6">
    <source>
        <dbReference type="EMBL" id="SFP48458.1"/>
    </source>
</evidence>
<evidence type="ECO:0000256" key="3">
    <source>
        <dbReference type="ARBA" id="ARBA00023125"/>
    </source>
</evidence>
<keyword evidence="7" id="KW-1185">Reference proteome</keyword>
<dbReference type="AlphaFoldDB" id="A0A1I5QQ78"/>
<protein>
    <submittedName>
        <fullName evidence="6">DNA-binding transcriptional regulator, LysR family</fullName>
    </submittedName>
</protein>
<dbReference type="Gene3D" id="1.10.10.10">
    <property type="entry name" value="Winged helix-like DNA-binding domain superfamily/Winged helix DNA-binding domain"/>
    <property type="match status" value="1"/>
</dbReference>
<gene>
    <name evidence="6" type="ORF">SAMN04489713_114222</name>
</gene>
<feature type="domain" description="HTH lysR-type" evidence="5">
    <location>
        <begin position="1"/>
        <end position="60"/>
    </location>
</feature>
<dbReference type="EMBL" id="FOVH01000014">
    <property type="protein sequence ID" value="SFP48458.1"/>
    <property type="molecule type" value="Genomic_DNA"/>
</dbReference>
<dbReference type="SUPFAM" id="SSF53850">
    <property type="entry name" value="Periplasmic binding protein-like II"/>
    <property type="match status" value="1"/>
</dbReference>
<dbReference type="Gene3D" id="3.40.190.10">
    <property type="entry name" value="Periplasmic binding protein-like II"/>
    <property type="match status" value="2"/>
</dbReference>
<keyword evidence="2" id="KW-0805">Transcription regulation</keyword>
<dbReference type="Proteomes" id="UP000183413">
    <property type="component" value="Unassembled WGS sequence"/>
</dbReference>
<dbReference type="PANTHER" id="PTHR30419">
    <property type="entry name" value="HTH-TYPE TRANSCRIPTIONAL REGULATOR YBHD"/>
    <property type="match status" value="1"/>
</dbReference>
<proteinExistence type="inferred from homology"/>
<organism evidence="6 7">
    <name type="scientific">Actinomadura madurae</name>
    <dbReference type="NCBI Taxonomy" id="1993"/>
    <lineage>
        <taxon>Bacteria</taxon>
        <taxon>Bacillati</taxon>
        <taxon>Actinomycetota</taxon>
        <taxon>Actinomycetes</taxon>
        <taxon>Streptosporangiales</taxon>
        <taxon>Thermomonosporaceae</taxon>
        <taxon>Actinomadura</taxon>
    </lineage>
</organism>
<reference evidence="6 7" key="1">
    <citation type="submission" date="2016-10" db="EMBL/GenBank/DDBJ databases">
        <authorList>
            <person name="de Groot N.N."/>
        </authorList>
    </citation>
    <scope>NUCLEOTIDE SEQUENCE [LARGE SCALE GENOMIC DNA]</scope>
    <source>
        <strain evidence="6 7">DSM 43067</strain>
    </source>
</reference>
<evidence type="ECO:0000256" key="2">
    <source>
        <dbReference type="ARBA" id="ARBA00023015"/>
    </source>
</evidence>
<evidence type="ECO:0000259" key="5">
    <source>
        <dbReference type="PROSITE" id="PS50931"/>
    </source>
</evidence>
<dbReference type="InterPro" id="IPR000847">
    <property type="entry name" value="LysR_HTH_N"/>
</dbReference>
<keyword evidence="4" id="KW-0804">Transcription</keyword>
<sequence length="296" mass="31788">MVYEVRRLRLLRELAAHGTIAAAAQACHLTPSAVSQQLGLLEREVGTPLLLRDGRRVVLTEAARVLVAHTERVLAELEEARAQVAGLTGEVRGTVRLGAFPSAAVALAAPAIAACRAEHPDLRIVLDETEPDESVDALRHHACDVALVYEYNLLPRIRDEGVEVRPLLREPLLAALPPAEGPTALAELGDRAWIAPRSDTALRTVLERACQAAGFEPRIDYTSDDYTVIMSLVEAGVGVSLLPRLVTEPLASRVHLTRVSGLELTRTISMAVRTGSGRDPRVGAVTTALQRAAEAV</sequence>
<dbReference type="GO" id="GO:0003677">
    <property type="term" value="F:DNA binding"/>
    <property type="evidence" value="ECO:0007669"/>
    <property type="project" value="UniProtKB-KW"/>
</dbReference>
<dbReference type="GO" id="GO:0005829">
    <property type="term" value="C:cytosol"/>
    <property type="evidence" value="ECO:0007669"/>
    <property type="project" value="TreeGrafter"/>
</dbReference>
<evidence type="ECO:0000256" key="4">
    <source>
        <dbReference type="ARBA" id="ARBA00023163"/>
    </source>
</evidence>
<dbReference type="PROSITE" id="PS51257">
    <property type="entry name" value="PROKAR_LIPOPROTEIN"/>
    <property type="match status" value="1"/>
</dbReference>
<dbReference type="InterPro" id="IPR005119">
    <property type="entry name" value="LysR_subst-bd"/>
</dbReference>
<dbReference type="InParanoid" id="A0A1I5QQ78"/>
<comment type="similarity">
    <text evidence="1">Belongs to the LysR transcriptional regulatory family.</text>
</comment>
<dbReference type="InterPro" id="IPR036390">
    <property type="entry name" value="WH_DNA-bd_sf"/>
</dbReference>
<dbReference type="GO" id="GO:0003700">
    <property type="term" value="F:DNA-binding transcription factor activity"/>
    <property type="evidence" value="ECO:0007669"/>
    <property type="project" value="InterPro"/>
</dbReference>